<evidence type="ECO:0000256" key="1">
    <source>
        <dbReference type="SAM" id="MobiDB-lite"/>
    </source>
</evidence>
<organism evidence="2 3">
    <name type="scientific">Acropora cervicornis</name>
    <name type="common">Staghorn coral</name>
    <dbReference type="NCBI Taxonomy" id="6130"/>
    <lineage>
        <taxon>Eukaryota</taxon>
        <taxon>Metazoa</taxon>
        <taxon>Cnidaria</taxon>
        <taxon>Anthozoa</taxon>
        <taxon>Hexacorallia</taxon>
        <taxon>Scleractinia</taxon>
        <taxon>Astrocoeniina</taxon>
        <taxon>Acroporidae</taxon>
        <taxon>Acropora</taxon>
    </lineage>
</organism>
<name>A0AAD9UVI7_ACRCE</name>
<accession>A0AAD9UVI7</accession>
<protein>
    <submittedName>
        <fullName evidence="2">Uncharacterized protein</fullName>
    </submittedName>
</protein>
<feature type="region of interest" description="Disordered" evidence="1">
    <location>
        <begin position="86"/>
        <end position="108"/>
    </location>
</feature>
<dbReference type="PANTHER" id="PTHR47331:SF1">
    <property type="entry name" value="GAG-LIKE PROTEIN"/>
    <property type="match status" value="1"/>
</dbReference>
<dbReference type="Proteomes" id="UP001249851">
    <property type="component" value="Unassembled WGS sequence"/>
</dbReference>
<reference evidence="2" key="2">
    <citation type="journal article" date="2023" name="Science">
        <title>Genomic signatures of disease resistance in endangered staghorn corals.</title>
        <authorList>
            <person name="Vollmer S.V."/>
            <person name="Selwyn J.D."/>
            <person name="Despard B.A."/>
            <person name="Roesel C.L."/>
        </authorList>
    </citation>
    <scope>NUCLEOTIDE SEQUENCE</scope>
    <source>
        <strain evidence="2">K2</strain>
    </source>
</reference>
<feature type="region of interest" description="Disordered" evidence="1">
    <location>
        <begin position="169"/>
        <end position="188"/>
    </location>
</feature>
<sequence>MNTVREDDAKGLERFADALERAVINLKENDRQSDSRDGTLYTIILQKIPERLLALYYRWIKANQEQESFEMLKDWMSEEAEYRVEASEIESESESTQRRQKKRCPGDGVTTALNRRSLEKKWEKAKRLGLCYRCLGNNHLGNSCPEYRECKIDGCKDNHHRLLHAEKVSRQGETKSGSSNGISPLPQVAGNGIERAIQEIRESTSSANQTHLSQESVTSHITEGGANTHTFTAQTGEKVVALQTESLILKNGNVRFLVNCFLDEGSEATYINEDLVEELVVRGGKEPVIVNVANDQWTKFMSMSFQVGFESIDGEMNRIISAKISQKICERMKPINWLKIKQLVPSEGHTFPTASPKTTD</sequence>
<dbReference type="PANTHER" id="PTHR47331">
    <property type="entry name" value="PHD-TYPE DOMAIN-CONTAINING PROTEIN"/>
    <property type="match status" value="1"/>
</dbReference>
<dbReference type="AlphaFoldDB" id="A0AAD9UVI7"/>
<feature type="region of interest" description="Disordered" evidence="1">
    <location>
        <begin position="203"/>
        <end position="223"/>
    </location>
</feature>
<keyword evidence="3" id="KW-1185">Reference proteome</keyword>
<dbReference type="Pfam" id="PF03564">
    <property type="entry name" value="DUF1759"/>
    <property type="match status" value="1"/>
</dbReference>
<reference evidence="2" key="1">
    <citation type="journal article" date="2023" name="G3 (Bethesda)">
        <title>Whole genome assembly and annotation of the endangered Caribbean coral Acropora cervicornis.</title>
        <authorList>
            <person name="Selwyn J.D."/>
            <person name="Vollmer S.V."/>
        </authorList>
    </citation>
    <scope>NUCLEOTIDE SEQUENCE</scope>
    <source>
        <strain evidence="2">K2</strain>
    </source>
</reference>
<comment type="caution">
    <text evidence="2">The sequence shown here is derived from an EMBL/GenBank/DDBJ whole genome shotgun (WGS) entry which is preliminary data.</text>
</comment>
<evidence type="ECO:0000313" key="3">
    <source>
        <dbReference type="Proteomes" id="UP001249851"/>
    </source>
</evidence>
<dbReference type="EMBL" id="JARQWQ010000096">
    <property type="protein sequence ID" value="KAK2551551.1"/>
    <property type="molecule type" value="Genomic_DNA"/>
</dbReference>
<gene>
    <name evidence="2" type="ORF">P5673_027522</name>
</gene>
<proteinExistence type="predicted"/>
<evidence type="ECO:0000313" key="2">
    <source>
        <dbReference type="EMBL" id="KAK2551551.1"/>
    </source>
</evidence>
<dbReference type="InterPro" id="IPR005312">
    <property type="entry name" value="DUF1759"/>
</dbReference>